<protein>
    <submittedName>
        <fullName evidence="3">Uncharacterized protein</fullName>
    </submittedName>
</protein>
<reference evidence="3 4" key="1">
    <citation type="journal article" date="2011" name="Science">
        <title>Comparative functional genomics of the fission yeasts.</title>
        <authorList>
            <person name="Rhind N."/>
            <person name="Chen Z."/>
            <person name="Yassour M."/>
            <person name="Thompson D.A."/>
            <person name="Haas B.J."/>
            <person name="Habib N."/>
            <person name="Wapinski I."/>
            <person name="Roy S."/>
            <person name="Lin M.F."/>
            <person name="Heiman D.I."/>
            <person name="Young S.K."/>
            <person name="Furuya K."/>
            <person name="Guo Y."/>
            <person name="Pidoux A."/>
            <person name="Chen H.M."/>
            <person name="Robbertse B."/>
            <person name="Goldberg J.M."/>
            <person name="Aoki K."/>
            <person name="Bayne E.H."/>
            <person name="Berlin A.M."/>
            <person name="Desjardins C.A."/>
            <person name="Dobbs E."/>
            <person name="Dukaj L."/>
            <person name="Fan L."/>
            <person name="FitzGerald M.G."/>
            <person name="French C."/>
            <person name="Gujja S."/>
            <person name="Hansen K."/>
            <person name="Keifenheim D."/>
            <person name="Levin J.Z."/>
            <person name="Mosher R.A."/>
            <person name="Mueller C.A."/>
            <person name="Pfiffner J."/>
            <person name="Priest M."/>
            <person name="Russ C."/>
            <person name="Smialowska A."/>
            <person name="Swoboda P."/>
            <person name="Sykes S.M."/>
            <person name="Vaughn M."/>
            <person name="Vengrova S."/>
            <person name="Yoder R."/>
            <person name="Zeng Q."/>
            <person name="Allshire R."/>
            <person name="Baulcombe D."/>
            <person name="Birren B.W."/>
            <person name="Brown W."/>
            <person name="Ekwall K."/>
            <person name="Kellis M."/>
            <person name="Leatherwood J."/>
            <person name="Levin H."/>
            <person name="Margalit H."/>
            <person name="Martienssen R."/>
            <person name="Nieduszynski C.A."/>
            <person name="Spatafora J.W."/>
            <person name="Friedman N."/>
            <person name="Dalgaard J.Z."/>
            <person name="Baumann P."/>
            <person name="Niki H."/>
            <person name="Regev A."/>
            <person name="Nusbaum C."/>
        </authorList>
    </citation>
    <scope>NUCLEOTIDE SEQUENCE [LARGE SCALE GENOMIC DNA]</scope>
    <source>
        <strain evidence="4">yFS286</strain>
    </source>
</reference>
<dbReference type="EMBL" id="KE503206">
    <property type="protein sequence ID" value="EPX73547.1"/>
    <property type="molecule type" value="Genomic_DNA"/>
</dbReference>
<name>S9Q015_SCHOY</name>
<keyword evidence="4" id="KW-1185">Reference proteome</keyword>
<keyword evidence="2" id="KW-1133">Transmembrane helix</keyword>
<feature type="transmembrane region" description="Helical" evidence="2">
    <location>
        <begin position="119"/>
        <end position="144"/>
    </location>
</feature>
<dbReference type="OMA" id="PLERDWF"/>
<dbReference type="AlphaFoldDB" id="S9Q015"/>
<gene>
    <name evidence="3" type="ORF">SOCG_02769</name>
</gene>
<keyword evidence="2" id="KW-0472">Membrane</keyword>
<dbReference type="Proteomes" id="UP000016088">
    <property type="component" value="Unassembled WGS sequence"/>
</dbReference>
<dbReference type="HOGENOM" id="CLU_109490_0_0_1"/>
<feature type="region of interest" description="Disordered" evidence="1">
    <location>
        <begin position="41"/>
        <end position="69"/>
    </location>
</feature>
<feature type="compositionally biased region" description="Polar residues" evidence="1">
    <location>
        <begin position="55"/>
        <end position="67"/>
    </location>
</feature>
<dbReference type="OrthoDB" id="10393465at2759"/>
<proteinExistence type="predicted"/>
<evidence type="ECO:0000256" key="2">
    <source>
        <dbReference type="SAM" id="Phobius"/>
    </source>
</evidence>
<feature type="compositionally biased region" description="Polar residues" evidence="1">
    <location>
        <begin position="1"/>
        <end position="16"/>
    </location>
</feature>
<evidence type="ECO:0000256" key="1">
    <source>
        <dbReference type="SAM" id="MobiDB-lite"/>
    </source>
</evidence>
<accession>S9Q015</accession>
<dbReference type="VEuPathDB" id="FungiDB:SOCG_02769"/>
<feature type="transmembrane region" description="Helical" evidence="2">
    <location>
        <begin position="150"/>
        <end position="168"/>
    </location>
</feature>
<evidence type="ECO:0000313" key="3">
    <source>
        <dbReference type="EMBL" id="EPX73547.1"/>
    </source>
</evidence>
<dbReference type="RefSeq" id="XP_013016713.1">
    <property type="nucleotide sequence ID" value="XM_013161259.1"/>
</dbReference>
<sequence>MSQLSGIQSEAFTNKVQKPDKPPVGYSASVPLERDWFLGIDNKSQNKKSKPDVDLSSTDTNGSSLPKLNSDVDIADRLSERRKESLRFDGRKKEKTPKLLEAEEYNTLRRHRDPNRMKMFVKAFLLSLYTPGQIGIVSFLLQYLQCTKSLFLFFFISSLFVGIARLYTQYQMLQDEFWEEAAKEHPNIAKLVNLGGIEALSHDVSQFHTSERQNFEKKND</sequence>
<dbReference type="GeneID" id="25031743"/>
<organism evidence="3 4">
    <name type="scientific">Schizosaccharomyces octosporus (strain yFS286)</name>
    <name type="common">Fission yeast</name>
    <name type="synonym">Octosporomyces octosporus</name>
    <dbReference type="NCBI Taxonomy" id="483514"/>
    <lineage>
        <taxon>Eukaryota</taxon>
        <taxon>Fungi</taxon>
        <taxon>Dikarya</taxon>
        <taxon>Ascomycota</taxon>
        <taxon>Taphrinomycotina</taxon>
        <taxon>Schizosaccharomycetes</taxon>
        <taxon>Schizosaccharomycetales</taxon>
        <taxon>Schizosaccharomycetaceae</taxon>
        <taxon>Schizosaccharomyces</taxon>
    </lineage>
</organism>
<keyword evidence="2" id="KW-0812">Transmembrane</keyword>
<feature type="region of interest" description="Disordered" evidence="1">
    <location>
        <begin position="1"/>
        <end position="27"/>
    </location>
</feature>
<evidence type="ECO:0000313" key="4">
    <source>
        <dbReference type="Proteomes" id="UP000016088"/>
    </source>
</evidence>